<feature type="non-terminal residue" evidence="1">
    <location>
        <position position="1"/>
    </location>
</feature>
<dbReference type="EMBL" id="AHBZ02000116">
    <property type="protein sequence ID" value="ERG18740.1"/>
    <property type="molecule type" value="Genomic_DNA"/>
</dbReference>
<evidence type="ECO:0000313" key="1">
    <source>
        <dbReference type="EMBL" id="ERG18740.1"/>
    </source>
</evidence>
<proteinExistence type="predicted"/>
<name>U1JQ16_9GAMM</name>
<accession>U1JQ16</accession>
<comment type="caution">
    <text evidence="1">The sequence shown here is derived from an EMBL/GenBank/DDBJ whole genome shotgun (WGS) entry which is preliminary data.</text>
</comment>
<gene>
    <name evidence="1" type="ORF">PCIT_09734</name>
</gene>
<protein>
    <submittedName>
        <fullName evidence="1">Uncharacterized protein</fullName>
    </submittedName>
</protein>
<sequence>TDDCFIFLKNVAMIKRFALSRQGYACYAFLFFCQHLKLKVFKFKFYLTPTRFNLLFSVLLRVSGVAL</sequence>
<reference evidence="1" key="1">
    <citation type="journal article" date="2012" name="J. Bacteriol.">
        <title>Genome sequences of type strains of seven species of the marine bacterium Pseudoalteromonas.</title>
        <authorList>
            <person name="Xie B.B."/>
            <person name="Shu Y.L."/>
            <person name="Qin Q.L."/>
            <person name="Rong J.C."/>
            <person name="Zhang X.Y."/>
            <person name="Chen X.L."/>
            <person name="Shi M."/>
            <person name="He H.L."/>
            <person name="Zhou B.C."/>
            <person name="Zhang Y.Z."/>
        </authorList>
    </citation>
    <scope>NUCLEOTIDE SEQUENCE [LARGE SCALE GENOMIC DNA]</scope>
    <source>
        <strain evidence="1">NCIMB 1889</strain>
    </source>
</reference>
<dbReference type="AlphaFoldDB" id="U1JQ16"/>
<reference evidence="1" key="2">
    <citation type="submission" date="2013-04" db="EMBL/GenBank/DDBJ databases">
        <title>Genome sequence of Pseudoalteromonas citrea.</title>
        <authorList>
            <person name="Xie B.-B."/>
            <person name="Rong J.-C."/>
            <person name="Qin Q.-L."/>
            <person name="Shu Y.-L."/>
            <person name="Zhang Y.-Z."/>
        </authorList>
    </citation>
    <scope>NUCLEOTIDE SEQUENCE</scope>
    <source>
        <strain evidence="1">NCIMB 1889</strain>
    </source>
</reference>
<organism evidence="1">
    <name type="scientific">Pseudoalteromonas citrea DSM 8771</name>
    <dbReference type="NCBI Taxonomy" id="1117314"/>
    <lineage>
        <taxon>Bacteria</taxon>
        <taxon>Pseudomonadati</taxon>
        <taxon>Pseudomonadota</taxon>
        <taxon>Gammaproteobacteria</taxon>
        <taxon>Alteromonadales</taxon>
        <taxon>Pseudoalteromonadaceae</taxon>
        <taxon>Pseudoalteromonas</taxon>
    </lineage>
</organism>